<sequence>MNTRSVGLLRNALAILRSIDRDDLDQAGFVPTDAQWIAFRDDPYSFYLRATADRQAAIFNIIKARMHSR</sequence>
<dbReference type="Proteomes" id="UP001432360">
    <property type="component" value="Chromosome"/>
</dbReference>
<evidence type="ECO:0000313" key="2">
    <source>
        <dbReference type="Proteomes" id="UP001432360"/>
    </source>
</evidence>
<proteinExistence type="predicted"/>
<name>A0ABZ2BAV9_9HYPH</name>
<evidence type="ECO:0000313" key="1">
    <source>
        <dbReference type="EMBL" id="WVT04652.1"/>
    </source>
</evidence>
<keyword evidence="2" id="KW-1185">Reference proteome</keyword>
<organism evidence="1 2">
    <name type="scientific">Sinorhizobium chiapasense</name>
    <dbReference type="NCBI Taxonomy" id="501572"/>
    <lineage>
        <taxon>Bacteria</taxon>
        <taxon>Pseudomonadati</taxon>
        <taxon>Pseudomonadota</taxon>
        <taxon>Alphaproteobacteria</taxon>
        <taxon>Hyphomicrobiales</taxon>
        <taxon>Rhizobiaceae</taxon>
        <taxon>Sinorhizobium/Ensifer group</taxon>
        <taxon>Sinorhizobium</taxon>
    </lineage>
</organism>
<protein>
    <submittedName>
        <fullName evidence="1">Uncharacterized protein</fullName>
    </submittedName>
</protein>
<gene>
    <name evidence="1" type="ORF">RB548_04365</name>
</gene>
<reference evidence="1" key="1">
    <citation type="submission" date="2023-08" db="EMBL/GenBank/DDBJ databases">
        <title>Complete genome sequence of Sinorhizobium chiapanecum ITTG S70 isolated from Acaciella angustissima nodules in Chiapas-Mexico.</title>
        <authorList>
            <person name="Rincon-Rosales R."/>
            <person name="Rogel M.A."/>
            <person name="Rincon-Medina C.I."/>
            <person name="Guerrero G."/>
            <person name="Manzano-Gomez L.A."/>
            <person name="Lopez-Lopez A."/>
            <person name="Rincon Molina F.A."/>
            <person name="Martinez-Romero E."/>
        </authorList>
    </citation>
    <scope>NUCLEOTIDE SEQUENCE</scope>
    <source>
        <strain evidence="1">ITTG S70</strain>
    </source>
</reference>
<dbReference type="EMBL" id="CP133148">
    <property type="protein sequence ID" value="WVT04652.1"/>
    <property type="molecule type" value="Genomic_DNA"/>
</dbReference>
<dbReference type="RefSeq" id="WP_331373813.1">
    <property type="nucleotide sequence ID" value="NZ_CP133148.1"/>
</dbReference>
<accession>A0ABZ2BAV9</accession>